<evidence type="ECO:0000256" key="3">
    <source>
        <dbReference type="ARBA" id="ARBA00019192"/>
    </source>
</evidence>
<dbReference type="Pfam" id="PF03462">
    <property type="entry name" value="PCRF"/>
    <property type="match status" value="1"/>
</dbReference>
<dbReference type="InterPro" id="IPR000352">
    <property type="entry name" value="Pep_chain_release_fac_I"/>
</dbReference>
<dbReference type="PANTHER" id="PTHR43116">
    <property type="entry name" value="PEPTIDE CHAIN RELEASE FACTOR 2"/>
    <property type="match status" value="1"/>
</dbReference>
<dbReference type="Gene3D" id="1.20.58.410">
    <property type="entry name" value="Release factor"/>
    <property type="match status" value="1"/>
</dbReference>
<dbReference type="SMART" id="SM00937">
    <property type="entry name" value="PCRF"/>
    <property type="match status" value="1"/>
</dbReference>
<keyword evidence="9" id="KW-1185">Reference proteome</keyword>
<evidence type="ECO:0000256" key="5">
    <source>
        <dbReference type="ARBA" id="ARBA00022917"/>
    </source>
</evidence>
<sequence>MVEFDAIKQSLANYAQPLLEMGDSLDLANKKDRVEELDKTMEEPGFWDNPEKSTAIVQESKHLKDVIERYEKLCADREDMLMLIEIAEEENDTDMVPEVQESYDEFCSEYEAIRIETLLCGEYDKDNAILTLHAGAGGTESCDWASMLCRMYQRWAEKRGFQVEMLDFLDGDEAGYKSVTLQINGENAYGYLKSEHGVHRLVRISPFNAAGKRQTSFVSCDVMPDIEEDLDIEIADDDIRIDTYRSSGAGGQHINKTSSAIRITHYPTGIVVQCQNERSQHMNKDKAMQMLKAKLFILKQQEQQEKANGIRGESKEIGWGSQIRSYVMQPYTMVKDHRTNEEISNVQGVMDGNIDPFINAYLAWITKTNH</sequence>
<accession>A0ABR7MYM1</accession>
<name>A0ABR7MYM1_9FIRM</name>
<keyword evidence="6" id="KW-0963">Cytoplasm</keyword>
<gene>
    <name evidence="6 8" type="primary">prfB</name>
    <name evidence="8" type="ORF">H8704_02335</name>
</gene>
<dbReference type="EMBL" id="JACRSX010000002">
    <property type="protein sequence ID" value="MBC8561481.1"/>
    <property type="molecule type" value="Genomic_DNA"/>
</dbReference>
<evidence type="ECO:0000313" key="8">
    <source>
        <dbReference type="EMBL" id="MBC8561481.1"/>
    </source>
</evidence>
<dbReference type="SUPFAM" id="SSF75620">
    <property type="entry name" value="Release factor"/>
    <property type="match status" value="1"/>
</dbReference>
<evidence type="ECO:0000313" key="9">
    <source>
        <dbReference type="Proteomes" id="UP000606193"/>
    </source>
</evidence>
<dbReference type="PROSITE" id="PS00745">
    <property type="entry name" value="RF_PROK_I"/>
    <property type="match status" value="1"/>
</dbReference>
<evidence type="ECO:0000259" key="7">
    <source>
        <dbReference type="PROSITE" id="PS00745"/>
    </source>
</evidence>
<dbReference type="NCBIfam" id="TIGR00020">
    <property type="entry name" value="prfB"/>
    <property type="match status" value="1"/>
</dbReference>
<evidence type="ECO:0000256" key="1">
    <source>
        <dbReference type="ARBA" id="ARBA00002613"/>
    </source>
</evidence>
<reference evidence="8 9" key="1">
    <citation type="submission" date="2020-08" db="EMBL/GenBank/DDBJ databases">
        <title>Genome public.</title>
        <authorList>
            <person name="Liu C."/>
            <person name="Sun Q."/>
        </authorList>
    </citation>
    <scope>NUCLEOTIDE SEQUENCE [LARGE SCALE GENOMIC DNA]</scope>
    <source>
        <strain evidence="8 9">NSJ-37</strain>
    </source>
</reference>
<dbReference type="Pfam" id="PF00472">
    <property type="entry name" value="RF-1"/>
    <property type="match status" value="1"/>
</dbReference>
<comment type="PTM">
    <text evidence="6">Methylated by PrmC. Methylation increases the termination efficiency of RF2.</text>
</comment>
<dbReference type="InterPro" id="IPR005139">
    <property type="entry name" value="PCRF"/>
</dbReference>
<keyword evidence="5 6" id="KW-0648">Protein biosynthesis</keyword>
<dbReference type="PANTHER" id="PTHR43116:SF3">
    <property type="entry name" value="CLASS I PEPTIDE CHAIN RELEASE FACTOR"/>
    <property type="match status" value="1"/>
</dbReference>
<dbReference type="InterPro" id="IPR004374">
    <property type="entry name" value="PrfB"/>
</dbReference>
<evidence type="ECO:0000256" key="2">
    <source>
        <dbReference type="ARBA" id="ARBA00010835"/>
    </source>
</evidence>
<feature type="modified residue" description="N5-methylglutamine" evidence="6">
    <location>
        <position position="252"/>
    </location>
</feature>
<dbReference type="InterPro" id="IPR045853">
    <property type="entry name" value="Pep_chain_release_fac_I_sf"/>
</dbReference>
<dbReference type="Gene3D" id="3.30.70.1660">
    <property type="match status" value="1"/>
</dbReference>
<organism evidence="8 9">
    <name type="scientific">Jutongia huaianensis</name>
    <dbReference type="NCBI Taxonomy" id="2763668"/>
    <lineage>
        <taxon>Bacteria</taxon>
        <taxon>Bacillati</taxon>
        <taxon>Bacillota</taxon>
        <taxon>Clostridia</taxon>
        <taxon>Lachnospirales</taxon>
        <taxon>Lachnospiraceae</taxon>
        <taxon>Jutongia</taxon>
    </lineage>
</organism>
<evidence type="ECO:0000256" key="4">
    <source>
        <dbReference type="ARBA" id="ARBA00022481"/>
    </source>
</evidence>
<keyword evidence="4 6" id="KW-0488">Methylation</keyword>
<dbReference type="Proteomes" id="UP000606193">
    <property type="component" value="Unassembled WGS sequence"/>
</dbReference>
<comment type="similarity">
    <text evidence="2 6">Belongs to the prokaryotic/mitochondrial release factor family.</text>
</comment>
<comment type="subcellular location">
    <subcellularLocation>
        <location evidence="6">Cytoplasm</location>
    </subcellularLocation>
</comment>
<feature type="domain" description="Prokaryotic-type class I peptide chain release factors" evidence="7">
    <location>
        <begin position="245"/>
        <end position="261"/>
    </location>
</feature>
<comment type="function">
    <text evidence="1 6">Peptide chain release factor 2 directs the termination of translation in response to the peptide chain termination codons UGA and UAA.</text>
</comment>
<protein>
    <recommendedName>
        <fullName evidence="3 6">Peptide chain release factor 2</fullName>
        <shortName evidence="6">RF-2</shortName>
    </recommendedName>
</protein>
<dbReference type="Gene3D" id="3.30.160.20">
    <property type="match status" value="1"/>
</dbReference>
<dbReference type="HAMAP" id="MF_00094">
    <property type="entry name" value="Rel_fac_2"/>
    <property type="match status" value="1"/>
</dbReference>
<dbReference type="RefSeq" id="WP_178659351.1">
    <property type="nucleotide sequence ID" value="NZ_JACRSX010000002.1"/>
</dbReference>
<proteinExistence type="inferred from homology"/>
<comment type="caution">
    <text evidence="8">The sequence shown here is derived from an EMBL/GenBank/DDBJ whole genome shotgun (WGS) entry which is preliminary data.</text>
</comment>
<evidence type="ECO:0000256" key="6">
    <source>
        <dbReference type="HAMAP-Rule" id="MF_00094"/>
    </source>
</evidence>